<evidence type="ECO:0000313" key="2">
    <source>
        <dbReference type="EMBL" id="BCJ35722.1"/>
    </source>
</evidence>
<evidence type="ECO:0000256" key="1">
    <source>
        <dbReference type="SAM" id="Phobius"/>
    </source>
</evidence>
<dbReference type="InterPro" id="IPR011701">
    <property type="entry name" value="MFS"/>
</dbReference>
<name>A0A7R7HX20_9ACTN</name>
<dbReference type="Gene3D" id="1.20.1250.20">
    <property type="entry name" value="MFS general substrate transporter like domains"/>
    <property type="match status" value="1"/>
</dbReference>
<dbReference type="RefSeq" id="WP_203962208.1">
    <property type="nucleotide sequence ID" value="NZ_AP023355.1"/>
</dbReference>
<feature type="transmembrane region" description="Helical" evidence="1">
    <location>
        <begin position="215"/>
        <end position="235"/>
    </location>
</feature>
<organism evidence="2 3">
    <name type="scientific">Actinocatenispora thailandica</name>
    <dbReference type="NCBI Taxonomy" id="227318"/>
    <lineage>
        <taxon>Bacteria</taxon>
        <taxon>Bacillati</taxon>
        <taxon>Actinomycetota</taxon>
        <taxon>Actinomycetes</taxon>
        <taxon>Micromonosporales</taxon>
        <taxon>Micromonosporaceae</taxon>
        <taxon>Actinocatenispora</taxon>
    </lineage>
</organism>
<dbReference type="InterPro" id="IPR036259">
    <property type="entry name" value="MFS_trans_sf"/>
</dbReference>
<feature type="transmembrane region" description="Helical" evidence="1">
    <location>
        <begin position="72"/>
        <end position="89"/>
    </location>
</feature>
<protein>
    <recommendedName>
        <fullName evidence="4">MFS transporter</fullName>
    </recommendedName>
</protein>
<sequence>MVGFGTRRTVVLLIVSRSLQLGSVSMGTLALPFALLPRGVAGAAAIPLGVAAVQGVLGGAGGAVTDRLGRPLPLVAGAALTAGAWAVAAGWGASSAVACASAAIAGAAGALFLPAATALMQQLVPAPRLLRRNAVLLLASSLTAFLAALLGGVLIALVGWAAALAAAAVLAALAGAGSLLLHRDPATGNLAPGRAGPRRGPSVPHGPALPRRWRWLLTGQLGILAAVATVAAATGPPAGYGVGTVGPIRSVVAATGVAAVAVILVLAPVRRPARLALLVGLGAVPVLLVGATAAPGWLLLAALGVASISHSVLDLLSETVLELHVSAAVIGRTAGLRLLGPGAVSVLALTARFSHHATPLVLGAAAVAVGSTGAILLVPRIRRLTAPLGAPAPVAERQPG</sequence>
<keyword evidence="1" id="KW-0472">Membrane</keyword>
<keyword evidence="1" id="KW-0812">Transmembrane</keyword>
<accession>A0A7R7HX20</accession>
<dbReference type="Proteomes" id="UP000611640">
    <property type="component" value="Chromosome"/>
</dbReference>
<dbReference type="GO" id="GO:0022857">
    <property type="term" value="F:transmembrane transporter activity"/>
    <property type="evidence" value="ECO:0007669"/>
    <property type="project" value="InterPro"/>
</dbReference>
<dbReference type="Pfam" id="PF07690">
    <property type="entry name" value="MFS_1"/>
    <property type="match status" value="1"/>
</dbReference>
<feature type="transmembrane region" description="Helical" evidence="1">
    <location>
        <begin position="360"/>
        <end position="378"/>
    </location>
</feature>
<evidence type="ECO:0000313" key="3">
    <source>
        <dbReference type="Proteomes" id="UP000611640"/>
    </source>
</evidence>
<dbReference type="SUPFAM" id="SSF103473">
    <property type="entry name" value="MFS general substrate transporter"/>
    <property type="match status" value="1"/>
</dbReference>
<gene>
    <name evidence="2" type="ORF">Athai_32250</name>
</gene>
<dbReference type="KEGG" id="atl:Athai_32250"/>
<reference evidence="2 3" key="1">
    <citation type="submission" date="2020-08" db="EMBL/GenBank/DDBJ databases">
        <title>Whole genome shotgun sequence of Actinocatenispora thailandica NBRC 105041.</title>
        <authorList>
            <person name="Komaki H."/>
            <person name="Tamura T."/>
        </authorList>
    </citation>
    <scope>NUCLEOTIDE SEQUENCE [LARGE SCALE GENOMIC DNA]</scope>
    <source>
        <strain evidence="2 3">NBRC 105041</strain>
    </source>
</reference>
<proteinExistence type="predicted"/>
<keyword evidence="3" id="KW-1185">Reference proteome</keyword>
<feature type="transmembrane region" description="Helical" evidence="1">
    <location>
        <begin position="40"/>
        <end position="60"/>
    </location>
</feature>
<feature type="transmembrane region" description="Helical" evidence="1">
    <location>
        <begin position="134"/>
        <end position="155"/>
    </location>
</feature>
<feature type="transmembrane region" description="Helical" evidence="1">
    <location>
        <begin position="95"/>
        <end position="113"/>
    </location>
</feature>
<dbReference type="AlphaFoldDB" id="A0A7R7HX20"/>
<dbReference type="EMBL" id="AP023355">
    <property type="protein sequence ID" value="BCJ35722.1"/>
    <property type="molecule type" value="Genomic_DNA"/>
</dbReference>
<feature type="transmembrane region" description="Helical" evidence="1">
    <location>
        <begin position="247"/>
        <end position="266"/>
    </location>
</feature>
<evidence type="ECO:0008006" key="4">
    <source>
        <dbReference type="Google" id="ProtNLM"/>
    </source>
</evidence>
<feature type="transmembrane region" description="Helical" evidence="1">
    <location>
        <begin position="161"/>
        <end position="181"/>
    </location>
</feature>
<feature type="transmembrane region" description="Helical" evidence="1">
    <location>
        <begin position="273"/>
        <end position="291"/>
    </location>
</feature>
<keyword evidence="1" id="KW-1133">Transmembrane helix</keyword>